<comment type="caution">
    <text evidence="1">The sequence shown here is derived from an EMBL/GenBank/DDBJ whole genome shotgun (WGS) entry which is preliminary data.</text>
</comment>
<dbReference type="EMBL" id="JAINUF010000017">
    <property type="protein sequence ID" value="KAJ8339171.1"/>
    <property type="molecule type" value="Genomic_DNA"/>
</dbReference>
<dbReference type="Proteomes" id="UP001152622">
    <property type="component" value="Chromosome 17"/>
</dbReference>
<protein>
    <submittedName>
        <fullName evidence="1">Uncharacterized protein</fullName>
    </submittedName>
</protein>
<proteinExistence type="predicted"/>
<accession>A0A9Q1EI01</accession>
<organism evidence="1 2">
    <name type="scientific">Synaphobranchus kaupii</name>
    <name type="common">Kaup's arrowtooth eel</name>
    <dbReference type="NCBI Taxonomy" id="118154"/>
    <lineage>
        <taxon>Eukaryota</taxon>
        <taxon>Metazoa</taxon>
        <taxon>Chordata</taxon>
        <taxon>Craniata</taxon>
        <taxon>Vertebrata</taxon>
        <taxon>Euteleostomi</taxon>
        <taxon>Actinopterygii</taxon>
        <taxon>Neopterygii</taxon>
        <taxon>Teleostei</taxon>
        <taxon>Anguilliformes</taxon>
        <taxon>Synaphobranchidae</taxon>
        <taxon>Synaphobranchus</taxon>
    </lineage>
</organism>
<evidence type="ECO:0000313" key="2">
    <source>
        <dbReference type="Proteomes" id="UP001152622"/>
    </source>
</evidence>
<dbReference type="AlphaFoldDB" id="A0A9Q1EI01"/>
<reference evidence="1" key="1">
    <citation type="journal article" date="2023" name="Science">
        <title>Genome structures resolve the early diversification of teleost fishes.</title>
        <authorList>
            <person name="Parey E."/>
            <person name="Louis A."/>
            <person name="Montfort J."/>
            <person name="Bouchez O."/>
            <person name="Roques C."/>
            <person name="Iampietro C."/>
            <person name="Lluch J."/>
            <person name="Castinel A."/>
            <person name="Donnadieu C."/>
            <person name="Desvignes T."/>
            <person name="Floi Bucao C."/>
            <person name="Jouanno E."/>
            <person name="Wen M."/>
            <person name="Mejri S."/>
            <person name="Dirks R."/>
            <person name="Jansen H."/>
            <person name="Henkel C."/>
            <person name="Chen W.J."/>
            <person name="Zahm M."/>
            <person name="Cabau C."/>
            <person name="Klopp C."/>
            <person name="Thompson A.W."/>
            <person name="Robinson-Rechavi M."/>
            <person name="Braasch I."/>
            <person name="Lecointre G."/>
            <person name="Bobe J."/>
            <person name="Postlethwait J.H."/>
            <person name="Berthelot C."/>
            <person name="Roest Crollius H."/>
            <person name="Guiguen Y."/>
        </authorList>
    </citation>
    <scope>NUCLEOTIDE SEQUENCE</scope>
    <source>
        <strain evidence="1">WJC10195</strain>
    </source>
</reference>
<evidence type="ECO:0000313" key="1">
    <source>
        <dbReference type="EMBL" id="KAJ8339171.1"/>
    </source>
</evidence>
<keyword evidence="2" id="KW-1185">Reference proteome</keyword>
<sequence length="93" mass="10227">MSVQAIQTSLFSRLGPSYGVRLGICARDRRAGRCSRGSDVERTTPLERATLKRNRGKALRVTATANGFTANASGWDERRLRPAGPLLRTRAQI</sequence>
<name>A0A9Q1EI01_SYNKA</name>
<gene>
    <name evidence="1" type="ORF">SKAU_G00359570</name>
</gene>